<evidence type="ECO:0008006" key="3">
    <source>
        <dbReference type="Google" id="ProtNLM"/>
    </source>
</evidence>
<dbReference type="Proteomes" id="UP000078387">
    <property type="component" value="Unassembled WGS sequence"/>
</dbReference>
<sequence length="155" mass="18311">MSKKLYNQFLEDYISTVLYQSHIYPDYCFKRIQLQETIVVYRPISLLLEQYIKKVVSLLPQFQALKIQIQKLPTLNPIYEWFLLNTFSIEDSSSVFESLLHQQVICDYGTVTFQISALTHQSNSKWKPQEVEFFGDTQTLQPINELGCCVLFRHF</sequence>
<dbReference type="VEuPathDB" id="AmoebaDB:EHI7A_024560"/>
<dbReference type="VEuPathDB" id="AmoebaDB:KM1_028170"/>
<dbReference type="AlphaFoldDB" id="A0A5K1UR78"/>
<dbReference type="OMA" id="YCFKRIH"/>
<gene>
    <name evidence="1" type="ORF">CL6EHI_035780</name>
</gene>
<organism evidence="1 2">
    <name type="scientific">Entamoeba histolytica</name>
    <dbReference type="NCBI Taxonomy" id="5759"/>
    <lineage>
        <taxon>Eukaryota</taxon>
        <taxon>Amoebozoa</taxon>
        <taxon>Evosea</taxon>
        <taxon>Archamoebae</taxon>
        <taxon>Mastigamoebida</taxon>
        <taxon>Entamoebidae</taxon>
        <taxon>Entamoeba</taxon>
    </lineage>
</organism>
<accession>A0A5K1UR78</accession>
<dbReference type="VEuPathDB" id="AmoebaDB:EHI_035780"/>
<protein>
    <recommendedName>
        <fullName evidence="3">HORMA domain-containing protein</fullName>
    </recommendedName>
</protein>
<name>A0A5K1UR78_ENTHI</name>
<evidence type="ECO:0000313" key="1">
    <source>
        <dbReference type="EMBL" id="GAT93667.1"/>
    </source>
</evidence>
<proteinExistence type="predicted"/>
<comment type="caution">
    <text evidence="1">The sequence shown here is derived from an EMBL/GenBank/DDBJ whole genome shotgun (WGS) entry which is preliminary data.</text>
</comment>
<dbReference type="VEuPathDB" id="AmoebaDB:EHI5A_021620"/>
<dbReference type="SUPFAM" id="SSF56019">
    <property type="entry name" value="The spindle assembly checkpoint protein mad2"/>
    <property type="match status" value="1"/>
</dbReference>
<evidence type="ECO:0000313" key="2">
    <source>
        <dbReference type="Proteomes" id="UP000078387"/>
    </source>
</evidence>
<dbReference type="EMBL" id="BDEQ01000001">
    <property type="protein sequence ID" value="GAT93667.1"/>
    <property type="molecule type" value="Genomic_DNA"/>
</dbReference>
<reference evidence="1 2" key="1">
    <citation type="submission" date="2016-05" db="EMBL/GenBank/DDBJ databases">
        <title>First whole genome sequencing of Entamoeba histolytica HM1:IMSS-clone-6.</title>
        <authorList>
            <person name="Mukherjee Avik.K."/>
            <person name="Izumyama S."/>
            <person name="Nakada-Tsukui K."/>
            <person name="Nozaki T."/>
        </authorList>
    </citation>
    <scope>NUCLEOTIDE SEQUENCE [LARGE SCALE GENOMIC DNA]</scope>
    <source>
        <strain evidence="1 2">HM1:IMSS clone 6</strain>
    </source>
</reference>
<dbReference type="InterPro" id="IPR036570">
    <property type="entry name" value="HORMA_dom_sf"/>
</dbReference>